<dbReference type="GO" id="GO:0005524">
    <property type="term" value="F:ATP binding"/>
    <property type="evidence" value="ECO:0007669"/>
    <property type="project" value="InterPro"/>
</dbReference>
<dbReference type="Pfam" id="PF13086">
    <property type="entry name" value="AAA_11"/>
    <property type="match status" value="1"/>
</dbReference>
<dbReference type="InterPro" id="IPR011009">
    <property type="entry name" value="Kinase-like_dom_sf"/>
</dbReference>
<dbReference type="Gene3D" id="1.10.510.10">
    <property type="entry name" value="Transferase(Phosphotransferase) domain 1"/>
    <property type="match status" value="1"/>
</dbReference>
<dbReference type="Pfam" id="PF04851">
    <property type="entry name" value="ResIII"/>
    <property type="match status" value="1"/>
</dbReference>
<gene>
    <name evidence="4" type="ORF">ANICBIBUN_15655</name>
</gene>
<reference evidence="4 5" key="1">
    <citation type="submission" date="2013-06" db="EMBL/GenBank/DDBJ databases">
        <title>Comparative analysis of genomes of multi-drug Acinetobacter sp. from Colombian Hospitals.</title>
        <authorList>
            <person name="Barreto-Hernandez E."/>
            <person name="Gonzalez E.B."/>
            <person name="Cepeda L.A."/>
            <person name="Valenzuela E.M."/>
            <person name="Falquet L."/>
            <person name="Reguero M.T."/>
            <person name="Mantilla R."/>
        </authorList>
    </citation>
    <scope>NUCLEOTIDE SEQUENCE [LARGE SCALE GENOMIC DNA]</scope>
    <source>
        <strain evidence="4 5">28F</strain>
    </source>
</reference>
<evidence type="ECO:0000259" key="2">
    <source>
        <dbReference type="Pfam" id="PF13086"/>
    </source>
</evidence>
<dbReference type="InterPro" id="IPR045055">
    <property type="entry name" value="DNA2/NAM7-like"/>
</dbReference>
<dbReference type="PANTHER" id="PTHR10887">
    <property type="entry name" value="DNA2/NAM7 HELICASE FAMILY"/>
    <property type="match status" value="1"/>
</dbReference>
<feature type="domain" description="Helicase/UvrB N-terminal" evidence="1">
    <location>
        <begin position="627"/>
        <end position="713"/>
    </location>
</feature>
<protein>
    <submittedName>
        <fullName evidence="4">Superfamily I DNA and RNA helicases and helicase subunits-like protein</fullName>
    </submittedName>
</protein>
<dbReference type="GO" id="GO:0003677">
    <property type="term" value="F:DNA binding"/>
    <property type="evidence" value="ECO:0007669"/>
    <property type="project" value="InterPro"/>
</dbReference>
<dbReference type="GO" id="GO:0016787">
    <property type="term" value="F:hydrolase activity"/>
    <property type="evidence" value="ECO:0007669"/>
    <property type="project" value="InterPro"/>
</dbReference>
<feature type="domain" description="DNA2/NAM7 helicase-like C-terminal" evidence="3">
    <location>
        <begin position="912"/>
        <end position="1119"/>
    </location>
</feature>
<dbReference type="InterPro" id="IPR041679">
    <property type="entry name" value="DNA2/NAM7-like_C"/>
</dbReference>
<dbReference type="InterPro" id="IPR047187">
    <property type="entry name" value="SF1_C_Upf1"/>
</dbReference>
<evidence type="ECO:0000313" key="4">
    <source>
        <dbReference type="EMBL" id="CDG73884.1"/>
    </source>
</evidence>
<dbReference type="InterPro" id="IPR027417">
    <property type="entry name" value="P-loop_NTPase"/>
</dbReference>
<dbReference type="AlphaFoldDB" id="A0AA36K8B0"/>
<dbReference type="InterPro" id="IPR006935">
    <property type="entry name" value="Helicase/UvrB_N"/>
</dbReference>
<name>A0AA36K8B0_ACINO</name>
<evidence type="ECO:0000259" key="1">
    <source>
        <dbReference type="Pfam" id="PF04851"/>
    </source>
</evidence>
<dbReference type="PANTHER" id="PTHR10887:SF495">
    <property type="entry name" value="HELICASE SENATAXIN ISOFORM X1-RELATED"/>
    <property type="match status" value="1"/>
</dbReference>
<proteinExistence type="predicted"/>
<evidence type="ECO:0000259" key="3">
    <source>
        <dbReference type="Pfam" id="PF13087"/>
    </source>
</evidence>
<dbReference type="Pfam" id="PF13087">
    <property type="entry name" value="AAA_12"/>
    <property type="match status" value="1"/>
</dbReference>
<dbReference type="CDD" id="cd18808">
    <property type="entry name" value="SF1_C_Upf1"/>
    <property type="match status" value="1"/>
</dbReference>
<comment type="caution">
    <text evidence="4">The sequence shown here is derived from an EMBL/GenBank/DDBJ whole genome shotgun (WGS) entry which is preliminary data.</text>
</comment>
<accession>A0AA36K8B0</accession>
<dbReference type="GO" id="GO:0004386">
    <property type="term" value="F:helicase activity"/>
    <property type="evidence" value="ECO:0007669"/>
    <property type="project" value="InterPro"/>
</dbReference>
<dbReference type="SUPFAM" id="SSF56112">
    <property type="entry name" value="Protein kinase-like (PK-like)"/>
    <property type="match status" value="1"/>
</dbReference>
<dbReference type="Gene3D" id="3.40.50.300">
    <property type="entry name" value="P-loop containing nucleotide triphosphate hydrolases"/>
    <property type="match status" value="2"/>
</dbReference>
<organism evidence="4 5">
    <name type="scientific">Acinetobacter nosocomialis 28F</name>
    <dbReference type="NCBI Taxonomy" id="1147131"/>
    <lineage>
        <taxon>Bacteria</taxon>
        <taxon>Pseudomonadati</taxon>
        <taxon>Pseudomonadota</taxon>
        <taxon>Gammaproteobacteria</taxon>
        <taxon>Moraxellales</taxon>
        <taxon>Moraxellaceae</taxon>
        <taxon>Acinetobacter</taxon>
        <taxon>Acinetobacter calcoaceticus/baumannii complex</taxon>
    </lineage>
</organism>
<evidence type="ECO:0000313" key="5">
    <source>
        <dbReference type="Proteomes" id="UP000019193"/>
    </source>
</evidence>
<dbReference type="EMBL" id="CBSD020000014">
    <property type="protein sequence ID" value="CDG73884.1"/>
    <property type="molecule type" value="Genomic_DNA"/>
</dbReference>
<dbReference type="SUPFAM" id="SSF52540">
    <property type="entry name" value="P-loop containing nucleoside triphosphate hydrolases"/>
    <property type="match status" value="1"/>
</dbReference>
<sequence length="1182" mass="138384">MGLHNIEDKFEIYSSDTQAGRVSLIEYMDGDEVKRVKKWELKNGKSDALRDMWLHEIRQILKIQNYPKANNYLELLQSAHYDDKAFYIYYEDANTSRVLSEYLKSKVNFINHDIRQISRNKHWLHQTSLKSNHNRIIFWKNILRISRAIQILHDQNIIHRNITLESIIYDLSAQNDSERFKLSGFEWTLCLYQFKKQEPLLFGKELSPFASFRSDWLELGYLICKLLYIGIDKVEESYLISKEKNFINLLINNQSNENLFSIGRVETIIASIIKELSSLDKSITKNKDYILLLQFENENSKDKIIREHIISEFNYEPSKDEILTFVRNDLNLKNLIVYRCNNNNNFYLIVGKKLIYQVGKFRFFANEEENFTWDYAYIENVFPVLPHFVKDDRLEVFVNIKVEVGNGFYSRRANFENAESWINIIELFASKEKYSDNLNELYQGLLFTYAVEVGLYKSNLFQVRSESIKDSKSGYIDILIKLNEDTNNKILSKKLKIKPYQDRFKDLIKDEKIQKWILVKNKKDQTIDDLSTPIELEFIKIDYSTKAYIFRAKNSYNLKNILSGSMTLMAGDIHGDKVNFKRKSKALVKLIDQTLLVNSLVNPINSLTKINYTHEFHNSFEELDYIKKEIFKRILETQPNFLVQGPPGVGKTYLVTALINQIFKDEAYSKILLTAQSHSTVSVLYNEVSKLKFEKELIIIDAFNNKKVNQEDEDLKIRQRVTKPYINDFKNSQMFKHGIEKYSDEINEKLNNFINESGDWGSFFEQILKSANILFTTSNSKIVENLLDNNLQFDFTILEEAGKSSGLEIISPLMLSHRRILIGDHMQLPPFLERSINKILNSDTSNIRNVVDEIRNGEFKFPLFNQILGDINQDQDVIGDLKLKLQKNSRDYFSLFKFLSIKAEELNNRNQPSFGKRISMQHRMHPDIANIVSKTIYNSELSTYHEVQSKFLEPTPFYFEYSSEFDLSNSTKGVVWLDVPYKNDHQKLEGQFDKDYINLQEVNIIKVIFSVLKKNNDIEKYKEKNLTIQILSPYLKQVNFINARIPKNILPEGFELKNSDEICKSVDSFQGDEADIIIVSLVRHNNAPTIRESLGFLLDQRRMNVLLSRAKFKLIIVGTFGLFKSWADNIEYTESEVQEKLSTDTSLEDKKFIKRFSNLLNSFPPAYCDFVSMEDFLSNKGN</sequence>
<feature type="domain" description="DNA2/NAM7 helicase helicase" evidence="2">
    <location>
        <begin position="719"/>
        <end position="831"/>
    </location>
</feature>
<dbReference type="Proteomes" id="UP000019193">
    <property type="component" value="Unassembled WGS sequence"/>
</dbReference>
<keyword evidence="5" id="KW-1185">Reference proteome</keyword>
<dbReference type="InterPro" id="IPR041677">
    <property type="entry name" value="DNA2/NAM7_AAA_11"/>
</dbReference>